<accession>A0A6G7Y8S4</accession>
<name>A0A6G7Y8S4_9ACTN</name>
<dbReference type="Proteomes" id="UP000501058">
    <property type="component" value="Chromosome"/>
</dbReference>
<proteinExistence type="predicted"/>
<evidence type="ECO:0000313" key="2">
    <source>
        <dbReference type="EMBL" id="QIK73031.1"/>
    </source>
</evidence>
<protein>
    <submittedName>
        <fullName evidence="2">Uncharacterized protein</fullName>
    </submittedName>
</protein>
<gene>
    <name evidence="2" type="ORF">G7070_13140</name>
</gene>
<dbReference type="EMBL" id="CP049865">
    <property type="protein sequence ID" value="QIK73031.1"/>
    <property type="molecule type" value="Genomic_DNA"/>
</dbReference>
<evidence type="ECO:0000313" key="3">
    <source>
        <dbReference type="Proteomes" id="UP000501058"/>
    </source>
</evidence>
<dbReference type="KEGG" id="prv:G7070_13140"/>
<reference evidence="2 3" key="1">
    <citation type="submission" date="2020-03" db="EMBL/GenBank/DDBJ databases">
        <title>Propioniciclava sp. nov., isolated from Hydrophilus acuminatus.</title>
        <authorList>
            <person name="Hyun D.-W."/>
            <person name="Bae J.-W."/>
        </authorList>
    </citation>
    <scope>NUCLEOTIDE SEQUENCE [LARGE SCALE GENOMIC DNA]</scope>
    <source>
        <strain evidence="2 3">HDW11</strain>
    </source>
</reference>
<keyword evidence="3" id="KW-1185">Reference proteome</keyword>
<feature type="compositionally biased region" description="Basic and acidic residues" evidence="1">
    <location>
        <begin position="26"/>
        <end position="37"/>
    </location>
</feature>
<feature type="region of interest" description="Disordered" evidence="1">
    <location>
        <begin position="1"/>
        <end position="76"/>
    </location>
</feature>
<dbReference type="RefSeq" id="WP_166234102.1">
    <property type="nucleotide sequence ID" value="NZ_CP049865.1"/>
</dbReference>
<dbReference type="AlphaFoldDB" id="A0A6G7Y8S4"/>
<evidence type="ECO:0000256" key="1">
    <source>
        <dbReference type="SAM" id="MobiDB-lite"/>
    </source>
</evidence>
<sequence length="76" mass="8046">MTGTHEPGPLGDLLGNLTGHAAGHYGARDHEDGEHVSETQGPIDHTHSPLKRRPEDADEESQRPTTLADDGDDGGL</sequence>
<feature type="compositionally biased region" description="Basic and acidic residues" evidence="1">
    <location>
        <begin position="44"/>
        <end position="55"/>
    </location>
</feature>
<organism evidence="2 3">
    <name type="scientific">Propioniciclava coleopterorum</name>
    <dbReference type="NCBI Taxonomy" id="2714937"/>
    <lineage>
        <taxon>Bacteria</taxon>
        <taxon>Bacillati</taxon>
        <taxon>Actinomycetota</taxon>
        <taxon>Actinomycetes</taxon>
        <taxon>Propionibacteriales</taxon>
        <taxon>Propionibacteriaceae</taxon>
        <taxon>Propioniciclava</taxon>
    </lineage>
</organism>